<evidence type="ECO:0000256" key="10">
    <source>
        <dbReference type="ARBA" id="ARBA00023242"/>
    </source>
</evidence>
<dbReference type="EMBL" id="VTPC01090647">
    <property type="protein sequence ID" value="KAF2882181.1"/>
    <property type="molecule type" value="Genomic_DNA"/>
</dbReference>
<comment type="similarity">
    <text evidence="4">Belongs to the HARBI1 family.</text>
</comment>
<dbReference type="GO" id="GO:0004518">
    <property type="term" value="F:nuclease activity"/>
    <property type="evidence" value="ECO:0007669"/>
    <property type="project" value="UniProtKB-KW"/>
</dbReference>
<dbReference type="InterPro" id="IPR027806">
    <property type="entry name" value="HARBI1_dom"/>
</dbReference>
<dbReference type="GO" id="GO:0016787">
    <property type="term" value="F:hydrolase activity"/>
    <property type="evidence" value="ECO:0007669"/>
    <property type="project" value="UniProtKB-KW"/>
</dbReference>
<comment type="cofactor">
    <cofactor evidence="1">
        <name>a divalent metal cation</name>
        <dbReference type="ChEBI" id="CHEBI:60240"/>
    </cofactor>
</comment>
<dbReference type="Pfam" id="PF13359">
    <property type="entry name" value="DDE_Tnp_4"/>
    <property type="match status" value="1"/>
</dbReference>
<evidence type="ECO:0000256" key="1">
    <source>
        <dbReference type="ARBA" id="ARBA00001968"/>
    </source>
</evidence>
<gene>
    <name evidence="15" type="ORF">ILUMI_24007</name>
</gene>
<dbReference type="InterPro" id="IPR045249">
    <property type="entry name" value="HARBI1-like"/>
</dbReference>
<dbReference type="GO" id="GO:0005737">
    <property type="term" value="C:cytoplasm"/>
    <property type="evidence" value="ECO:0007669"/>
    <property type="project" value="UniProtKB-SubCell"/>
</dbReference>
<organism evidence="15 16">
    <name type="scientific">Ignelater luminosus</name>
    <name type="common">Cucubano</name>
    <name type="synonym">Pyrophorus luminosus</name>
    <dbReference type="NCBI Taxonomy" id="2038154"/>
    <lineage>
        <taxon>Eukaryota</taxon>
        <taxon>Metazoa</taxon>
        <taxon>Ecdysozoa</taxon>
        <taxon>Arthropoda</taxon>
        <taxon>Hexapoda</taxon>
        <taxon>Insecta</taxon>
        <taxon>Pterygota</taxon>
        <taxon>Neoptera</taxon>
        <taxon>Endopterygota</taxon>
        <taxon>Coleoptera</taxon>
        <taxon>Polyphaga</taxon>
        <taxon>Elateriformia</taxon>
        <taxon>Elateroidea</taxon>
        <taxon>Elateridae</taxon>
        <taxon>Agrypninae</taxon>
        <taxon>Pyrophorini</taxon>
        <taxon>Ignelater</taxon>
    </lineage>
</organism>
<keyword evidence="6" id="KW-0963">Cytoplasm</keyword>
<comment type="subcellular location">
    <subcellularLocation>
        <location evidence="3">Cytoplasm</location>
    </subcellularLocation>
    <subcellularLocation>
        <location evidence="2">Nucleus</location>
    </subcellularLocation>
</comment>
<protein>
    <recommendedName>
        <fullName evidence="5">Putative nuclease HARBI1</fullName>
    </recommendedName>
    <alternativeName>
        <fullName evidence="11">Harbinger transposase-derived nuclease</fullName>
    </alternativeName>
</protein>
<proteinExistence type="inferred from homology"/>
<dbReference type="AlphaFoldDB" id="A0A8K0G137"/>
<feature type="region of interest" description="Disordered" evidence="13">
    <location>
        <begin position="1"/>
        <end position="23"/>
    </location>
</feature>
<keyword evidence="10" id="KW-0539">Nucleus</keyword>
<evidence type="ECO:0000256" key="6">
    <source>
        <dbReference type="ARBA" id="ARBA00022490"/>
    </source>
</evidence>
<keyword evidence="16" id="KW-1185">Reference proteome</keyword>
<evidence type="ECO:0000256" key="4">
    <source>
        <dbReference type="ARBA" id="ARBA00006958"/>
    </source>
</evidence>
<evidence type="ECO:0000256" key="13">
    <source>
        <dbReference type="SAM" id="MobiDB-lite"/>
    </source>
</evidence>
<evidence type="ECO:0000259" key="14">
    <source>
        <dbReference type="Pfam" id="PF13359"/>
    </source>
</evidence>
<evidence type="ECO:0000313" key="15">
    <source>
        <dbReference type="EMBL" id="KAF2882181.1"/>
    </source>
</evidence>
<feature type="domain" description="DDE Tnp4" evidence="14">
    <location>
        <begin position="149"/>
        <end position="254"/>
    </location>
</feature>
<evidence type="ECO:0000256" key="2">
    <source>
        <dbReference type="ARBA" id="ARBA00004123"/>
    </source>
</evidence>
<keyword evidence="7" id="KW-0540">Nuclease</keyword>
<evidence type="ECO:0000256" key="9">
    <source>
        <dbReference type="ARBA" id="ARBA00022801"/>
    </source>
</evidence>
<evidence type="ECO:0000256" key="12">
    <source>
        <dbReference type="ARBA" id="ARBA00045850"/>
    </source>
</evidence>
<evidence type="ECO:0000256" key="5">
    <source>
        <dbReference type="ARBA" id="ARBA00015519"/>
    </source>
</evidence>
<keyword evidence="9" id="KW-0378">Hydrolase</keyword>
<dbReference type="GO" id="GO:0046872">
    <property type="term" value="F:metal ion binding"/>
    <property type="evidence" value="ECO:0007669"/>
    <property type="project" value="UniProtKB-KW"/>
</dbReference>
<keyword evidence="8" id="KW-0479">Metal-binding</keyword>
<dbReference type="PANTHER" id="PTHR22930:SF85">
    <property type="entry name" value="GH03217P-RELATED"/>
    <property type="match status" value="1"/>
</dbReference>
<accession>A0A8K0G137</accession>
<dbReference type="GO" id="GO:0005634">
    <property type="term" value="C:nucleus"/>
    <property type="evidence" value="ECO:0007669"/>
    <property type="project" value="UniProtKB-SubCell"/>
</dbReference>
<sequence length="256" mass="29055">MNLYDSSGESEDEEGRRPRNFKPRVNSAQITDPQQCLEKIRMCAEAIEYVLQVIGGDLQHNTERNRAPTPQQQLLTALHWLGDGAQYHGFADMHGLHKSTVQRCVQNVCQKIVTKLFPEEICWPTGEALASLLQKFMAVAGFPRVAGCIDGSLILIDSPKVNEKAYVDRNGDHSINVMAVCGPNCEFFYVTARWPGFTHDSRVMKRPSLFTQWHQNHWRPFPGALLLGDSGYPLLSWLMTPVVQREQMQLCRKDKT</sequence>
<comment type="caution">
    <text evidence="15">The sequence shown here is derived from an EMBL/GenBank/DDBJ whole genome shotgun (WGS) entry which is preliminary data.</text>
</comment>
<name>A0A8K0G137_IGNLU</name>
<evidence type="ECO:0000256" key="3">
    <source>
        <dbReference type="ARBA" id="ARBA00004496"/>
    </source>
</evidence>
<comment type="function">
    <text evidence="12">Transposase-derived protein that may have nuclease activity. Does not have transposase activity.</text>
</comment>
<dbReference type="InterPro" id="IPR026103">
    <property type="entry name" value="HARBI1_animal"/>
</dbReference>
<dbReference type="OrthoDB" id="6764890at2759"/>
<reference evidence="15" key="1">
    <citation type="submission" date="2019-08" db="EMBL/GenBank/DDBJ databases">
        <title>The genome of the North American firefly Photinus pyralis.</title>
        <authorList>
            <consortium name="Photinus pyralis genome working group"/>
            <person name="Fallon T.R."/>
            <person name="Sander Lower S.E."/>
            <person name="Weng J.-K."/>
        </authorList>
    </citation>
    <scope>NUCLEOTIDE SEQUENCE</scope>
    <source>
        <strain evidence="15">TRF0915ILg1</strain>
        <tissue evidence="15">Whole body</tissue>
    </source>
</reference>
<evidence type="ECO:0000256" key="7">
    <source>
        <dbReference type="ARBA" id="ARBA00022722"/>
    </source>
</evidence>
<evidence type="ECO:0000313" key="16">
    <source>
        <dbReference type="Proteomes" id="UP000801492"/>
    </source>
</evidence>
<dbReference type="PANTHER" id="PTHR22930">
    <property type="match status" value="1"/>
</dbReference>
<evidence type="ECO:0000256" key="8">
    <source>
        <dbReference type="ARBA" id="ARBA00022723"/>
    </source>
</evidence>
<dbReference type="Proteomes" id="UP000801492">
    <property type="component" value="Unassembled WGS sequence"/>
</dbReference>
<evidence type="ECO:0000256" key="11">
    <source>
        <dbReference type="ARBA" id="ARBA00030126"/>
    </source>
</evidence>
<dbReference type="PRINTS" id="PR02086">
    <property type="entry name" value="PUTNUCHARBI1"/>
</dbReference>